<dbReference type="RefSeq" id="WP_110821126.1">
    <property type="nucleotide sequence ID" value="NZ_PRLG01000020.1"/>
</dbReference>
<name>A0A2W0C935_9BACL</name>
<dbReference type="SUPFAM" id="SSF51182">
    <property type="entry name" value="RmlC-like cupins"/>
    <property type="match status" value="1"/>
</dbReference>
<dbReference type="Proteomes" id="UP000247459">
    <property type="component" value="Unassembled WGS sequence"/>
</dbReference>
<dbReference type="InterPro" id="IPR011051">
    <property type="entry name" value="RmlC_Cupin_sf"/>
</dbReference>
<accession>A0A2W0C935</accession>
<protein>
    <recommendedName>
        <fullName evidence="3">Cupin</fullName>
    </recommendedName>
</protein>
<comment type="caution">
    <text evidence="1">The sequence shown here is derived from an EMBL/GenBank/DDBJ whole genome shotgun (WGS) entry which is preliminary data.</text>
</comment>
<dbReference type="Gene3D" id="2.60.120.10">
    <property type="entry name" value="Jelly Rolls"/>
    <property type="match status" value="1"/>
</dbReference>
<evidence type="ECO:0008006" key="3">
    <source>
        <dbReference type="Google" id="ProtNLM"/>
    </source>
</evidence>
<dbReference type="AlphaFoldDB" id="A0A2W0C935"/>
<reference evidence="1 2" key="1">
    <citation type="submission" date="2018-01" db="EMBL/GenBank/DDBJ databases">
        <title>Genome sequence of the PGP bacterium Paenibacillus illinoisensis E3.</title>
        <authorList>
            <person name="Rolli E."/>
            <person name="Marasco R."/>
            <person name="Bessem C."/>
            <person name="Michoud G."/>
            <person name="Gaiarsa S."/>
            <person name="Borin S."/>
            <person name="Daffonchio D."/>
        </authorList>
    </citation>
    <scope>NUCLEOTIDE SEQUENCE [LARGE SCALE GENOMIC DNA]</scope>
    <source>
        <strain evidence="1 2">E3</strain>
    </source>
</reference>
<dbReference type="OrthoDB" id="3782397at2"/>
<sequence>MRIYRVASGNARTVTAFGSSGAEITPILRNASGCHVSYLKLTGGGELGLHPAVGEQVFLVLEGEGWVEGETGERAVIQAGEAAFWMDGENHRSGSEHGLTAMLIEGSELDIRLSLYAK</sequence>
<gene>
    <name evidence="1" type="ORF">PIL02S_03793</name>
</gene>
<dbReference type="InterPro" id="IPR014710">
    <property type="entry name" value="RmlC-like_jellyroll"/>
</dbReference>
<evidence type="ECO:0000313" key="1">
    <source>
        <dbReference type="EMBL" id="PYY28587.1"/>
    </source>
</evidence>
<evidence type="ECO:0000313" key="2">
    <source>
        <dbReference type="Proteomes" id="UP000247459"/>
    </source>
</evidence>
<organism evidence="1 2">
    <name type="scientific">Paenibacillus illinoisensis</name>
    <dbReference type="NCBI Taxonomy" id="59845"/>
    <lineage>
        <taxon>Bacteria</taxon>
        <taxon>Bacillati</taxon>
        <taxon>Bacillota</taxon>
        <taxon>Bacilli</taxon>
        <taxon>Bacillales</taxon>
        <taxon>Paenibacillaceae</taxon>
        <taxon>Paenibacillus</taxon>
    </lineage>
</organism>
<proteinExistence type="predicted"/>
<dbReference type="EMBL" id="PRLG01000020">
    <property type="protein sequence ID" value="PYY28587.1"/>
    <property type="molecule type" value="Genomic_DNA"/>
</dbReference>